<proteinExistence type="predicted"/>
<dbReference type="GeneID" id="74946571"/>
<dbReference type="Pfam" id="PF01638">
    <property type="entry name" value="HxlR"/>
    <property type="match status" value="1"/>
</dbReference>
<dbReference type="RefSeq" id="WP_158435119.1">
    <property type="nucleotide sequence ID" value="NZ_CP103305.1"/>
</dbReference>
<dbReference type="InterPro" id="IPR036390">
    <property type="entry name" value="WH_DNA-bd_sf"/>
</dbReference>
<dbReference type="InterPro" id="IPR036388">
    <property type="entry name" value="WH-like_DNA-bd_sf"/>
</dbReference>
<evidence type="ECO:0000259" key="4">
    <source>
        <dbReference type="PROSITE" id="PS51118"/>
    </source>
</evidence>
<evidence type="ECO:0000256" key="2">
    <source>
        <dbReference type="ARBA" id="ARBA00023125"/>
    </source>
</evidence>
<sequence>MNDRTCSMIEAVYSLPELKSCPIETTFKIIGKRWTVLIIRELLRGTTQFNRFLENIEGITPKVLTERLRELQSHGIVRRRIVSDSPIRVEYGLTDLGKEFEPVLLAAASFSMRNMPKIVFRDGKPRTPDDILMQRRQ</sequence>
<dbReference type="Gene3D" id="1.10.10.10">
    <property type="entry name" value="Winged helix-like DNA-binding domain superfamily/Winged helix DNA-binding domain"/>
    <property type="match status" value="1"/>
</dbReference>
<gene>
    <name evidence="5" type="ORF">NWT39_06500</name>
</gene>
<evidence type="ECO:0000256" key="1">
    <source>
        <dbReference type="ARBA" id="ARBA00023015"/>
    </source>
</evidence>
<keyword evidence="3" id="KW-0804">Transcription</keyword>
<dbReference type="PANTHER" id="PTHR33204">
    <property type="entry name" value="TRANSCRIPTIONAL REGULATOR, MARR FAMILY"/>
    <property type="match status" value="1"/>
</dbReference>
<dbReference type="Proteomes" id="UP001059771">
    <property type="component" value="Chromosome"/>
</dbReference>
<organism evidence="5">
    <name type="scientific">Nitrososphaera viennensis</name>
    <dbReference type="NCBI Taxonomy" id="1034015"/>
    <lineage>
        <taxon>Archaea</taxon>
        <taxon>Nitrososphaerota</taxon>
        <taxon>Nitrososphaeria</taxon>
        <taxon>Nitrososphaerales</taxon>
        <taxon>Nitrososphaeraceae</taxon>
        <taxon>Nitrososphaera</taxon>
    </lineage>
</organism>
<dbReference type="PROSITE" id="PS51118">
    <property type="entry name" value="HTH_HXLR"/>
    <property type="match status" value="1"/>
</dbReference>
<name>A0A977NP57_9ARCH</name>
<dbReference type="EMBL" id="CP103305">
    <property type="protein sequence ID" value="UVS70430.1"/>
    <property type="molecule type" value="Genomic_DNA"/>
</dbReference>
<feature type="domain" description="HTH hxlR-type" evidence="4">
    <location>
        <begin position="21"/>
        <end position="119"/>
    </location>
</feature>
<protein>
    <submittedName>
        <fullName evidence="5">Helix-turn-helix transcriptional regulator</fullName>
    </submittedName>
</protein>
<dbReference type="GO" id="GO:0003677">
    <property type="term" value="F:DNA binding"/>
    <property type="evidence" value="ECO:0007669"/>
    <property type="project" value="UniProtKB-KW"/>
</dbReference>
<accession>A0A977NP57</accession>
<dbReference type="InterPro" id="IPR002577">
    <property type="entry name" value="HTH_HxlR"/>
</dbReference>
<dbReference type="PANTHER" id="PTHR33204:SF18">
    <property type="entry name" value="TRANSCRIPTIONAL REGULATORY PROTEIN"/>
    <property type="match status" value="1"/>
</dbReference>
<evidence type="ECO:0000313" key="5">
    <source>
        <dbReference type="EMBL" id="UVS70430.1"/>
    </source>
</evidence>
<dbReference type="AlphaFoldDB" id="A0A977NP57"/>
<dbReference type="SUPFAM" id="SSF46785">
    <property type="entry name" value="Winged helix' DNA-binding domain"/>
    <property type="match status" value="1"/>
</dbReference>
<reference evidence="5" key="1">
    <citation type="submission" date="2022-08" db="EMBL/GenBank/DDBJ databases">
        <title>Dynamic responses of ammonia-oxidizing microbial communities induced by reactive oxygen species (ROS) in fluctuating redox aquifers.</title>
        <authorList>
            <person name="Wang P."/>
            <person name="Wang H."/>
        </authorList>
    </citation>
    <scope>NUCLEOTIDE SEQUENCE</scope>
    <source>
        <strain evidence="5">PLX03</strain>
    </source>
</reference>
<evidence type="ECO:0000256" key="3">
    <source>
        <dbReference type="ARBA" id="ARBA00023163"/>
    </source>
</evidence>
<keyword evidence="2" id="KW-0238">DNA-binding</keyword>
<keyword evidence="1" id="KW-0805">Transcription regulation</keyword>